<keyword evidence="2" id="KW-1185">Reference proteome</keyword>
<protein>
    <submittedName>
        <fullName evidence="1">Gliding motility-associated C-terminal domain-containing protein</fullName>
    </submittedName>
</protein>
<reference evidence="1" key="2">
    <citation type="submission" date="2021-04" db="EMBL/GenBank/DDBJ databases">
        <authorList>
            <person name="Zhang T."/>
            <person name="Zhang Y."/>
            <person name="Lu D."/>
            <person name="Zuo D."/>
            <person name="Du Z."/>
        </authorList>
    </citation>
    <scope>NUCLEOTIDE SEQUENCE</scope>
    <source>
        <strain evidence="1">JR1</strain>
    </source>
</reference>
<sequence>MATYTWTNAGGTVVGNTQNVTISSTPYGTGTHVFTLTVEDANGCIGAATTSVDVNTVDGTISVSAPSPGVTTVCAGTPITFNASGNLGSGNYSYEFHRIRGAADDIVQANGPSSTYVATGVDAPIDGDEFYVVVNDIDTGCSDASSSIIINVVSNPVPTLAITNNGGSSIICQDEALDFEVTPASFARYVFSINGNPIQDGAGNTFNYNGFNDGDKINVTAYTDLSASACFGTSSDITIQVNARPTPSIDGDKVVCANDTKTYTANVTGLGKGNYTWIISGGTPTGDLDDESVEVVWDGVLPYSVMLNYVNGDGCESLTPAFEIITVNIVTAGLSADKTNICSGEDVLFTATGGDTYEFMVDGSTVQGPDPSDTYIASGLTDGQLVTVRAIDATGCEDTHVGITITVNPLPTAVISSSDADNTICEGDEVTFTGSGGDLYEFFINGTSVGAPSAANTYVTNALVDGDRVSVNVTNTTTSCSQMSAELVHTVNSLPTVGISADTGPNIITGTDVTFTATGGVQYEFFRNAVSVQGPNASDTYGPVNDLVDGDVISVVVYNANDCMATASITMSVVDGITPYDLLSSATEYCEDESGVSLYLATPQAGVSYRLIRTSDDQVINPIILFDGTNTVRWDDVTVPAALTTEEFRVEGFYPSVPGSEIEMNNRVTITRNNLPSVFSILPTGTVTGCGGGAGHEVKLENSETGVSYQLMLDGGNIGTPVVGNTGNEITFGFQTIFGEYTIMATNSTTGCSSLMSNTFNIDPDGTYTSFDVSGDGNFCVGAAGANVILEGSEVGVEYRVIRDGIEIGDTWIGDGSAHTFGPYTIEGSYSVVVNTATGCKFSMNGAVNVIEVALPKSYDLEATNNAHFCSGDMVTITISGQQNGVDYELFHNDISVGIVTGTIDDDTARLTLGDYGVAGTYRVEARTIGVVCSAPMNNELILIEDNLPTVYNVTTDGDYCTGGTTFLHLDGSESDVQYRWEREGDSVTGPWVDGNGGVLDFEITGTDTYYIVAMRKDGVTSCTSEMAPRIAITEKVYADLTKVLSIKPGTGLDCNNGAVVIVEASETGVVYELVKSGVRTGNIVTGDGNDVEFPTPVLDIAATYVVYADKNGCEQTLINTIYIDVPGAMTQYAVTGSGDICNGDPGQQFGVAYGDNGVNYTLYLADAPGSSSGTVQQTVAGSDAPITFNLVNNPGEYYVMADDGAGCEIEMLNRETLIVHPLPIAYQISGSGKYCSTEAGAYIRLESSEVGVEYIVQMGGIQQGTRVSGSGSELTFGPFNTAGVYSVVAYNSTTLCTSNMNGEVTIGIDADIVNYDIVNTELSYCEAEGGIDIVLEGQQDGVTYQVFNLAMELQAEVVGDASGGQLSLGLMPEGTYTIIASYGGDGCVTPMNSGNAIAITSNSSPLSFNVVATEFVNICQGTTINIELDGSEDTRVYNIVDELNNVVATATGDGNPLTIPVLCDEIGDNLYEVIALGTPTCDLVLDIVRIAVKDAPLQPVVEPTIDMNYCWDAEGVKVSLTAVESGIDYYIVDKATGNRISFLSGDAGVLEFKESVLAGTYYVTAKSFDSGCDINSLDFTVNAYSEIQKFRMQVGTSVGGFETIEDGEVGSGSINLDLIGLELSTVGVRYSLLRNNLPYSPDYVLDSGTGNPFQYTTALPVGGMYTILAEENGCSRLMAGSVNIFEKPLEAIDDILPVTYGQNVADTNVWFNDISLSSIDINVGQSKNIYFKLLGCDEEIDLDELVPWDSEAPLPKHTLDRNGNDMNLVEMYVDGTVVFTKLPSFYGRDSIDYVVYNTDYLGSNRYDRGRIYFFAGNINQAEDELLIPNAFSPNGDGFNDEFVISQFKSEPTESKLEVFNRWGTLVYRSKGKKYTDNFWDGKSNAGMVSLGEDLPSGTYFYIFKVDISVVDEDTGSSKTVSKEYTGFIELRR</sequence>
<gene>
    <name evidence="1" type="ORF">KDU71_19935</name>
</gene>
<dbReference type="RefSeq" id="WP_212192876.1">
    <property type="nucleotide sequence ID" value="NZ_JAGTAR010000041.1"/>
</dbReference>
<accession>A0A941J1I8</accession>
<dbReference type="Proteomes" id="UP000679220">
    <property type="component" value="Unassembled WGS sequence"/>
</dbReference>
<proteinExistence type="predicted"/>
<reference evidence="1" key="1">
    <citation type="journal article" date="2018" name="Int. J. Syst. Evol. Microbiol.">
        <title>Carboxylicivirga sediminis sp. nov., isolated from coastal sediment.</title>
        <authorList>
            <person name="Wang F.Q."/>
            <person name="Ren L.H."/>
            <person name="Zou R.J."/>
            <person name="Sun Y.Z."/>
            <person name="Liu X.J."/>
            <person name="Jiang F."/>
            <person name="Liu L.J."/>
        </authorList>
    </citation>
    <scope>NUCLEOTIDE SEQUENCE</scope>
    <source>
        <strain evidence="1">JR1</strain>
    </source>
</reference>
<evidence type="ECO:0000313" key="2">
    <source>
        <dbReference type="Proteomes" id="UP000679220"/>
    </source>
</evidence>
<dbReference type="EMBL" id="JAGTAR010000041">
    <property type="protein sequence ID" value="MBR8537852.1"/>
    <property type="molecule type" value="Genomic_DNA"/>
</dbReference>
<evidence type="ECO:0000313" key="1">
    <source>
        <dbReference type="EMBL" id="MBR8537852.1"/>
    </source>
</evidence>
<name>A0A941J1I8_9BACT</name>
<dbReference type="NCBIfam" id="TIGR04131">
    <property type="entry name" value="Bac_Flav_CTERM"/>
    <property type="match status" value="1"/>
</dbReference>
<comment type="caution">
    <text evidence="1">The sequence shown here is derived from an EMBL/GenBank/DDBJ whole genome shotgun (WGS) entry which is preliminary data.</text>
</comment>
<dbReference type="InterPro" id="IPR026341">
    <property type="entry name" value="T9SS_type_B"/>
</dbReference>
<dbReference type="Pfam" id="PF13585">
    <property type="entry name" value="CHU_C"/>
    <property type="match status" value="1"/>
</dbReference>
<organism evidence="1 2">
    <name type="scientific">Carboxylicivirga sediminis</name>
    <dbReference type="NCBI Taxonomy" id="2006564"/>
    <lineage>
        <taxon>Bacteria</taxon>
        <taxon>Pseudomonadati</taxon>
        <taxon>Bacteroidota</taxon>
        <taxon>Bacteroidia</taxon>
        <taxon>Marinilabiliales</taxon>
        <taxon>Marinilabiliaceae</taxon>
        <taxon>Carboxylicivirga</taxon>
    </lineage>
</organism>